<organism evidence="1">
    <name type="scientific">mine drainage metagenome</name>
    <dbReference type="NCBI Taxonomy" id="410659"/>
    <lineage>
        <taxon>unclassified sequences</taxon>
        <taxon>metagenomes</taxon>
        <taxon>ecological metagenomes</taxon>
    </lineage>
</organism>
<accession>E6PXL6</accession>
<sequence>MEQPYALAVGRMDLFRSFYRIQGLPFPTQFAEEAKRTLTMQDPERTAALEALNDLIFKSLTVYLFNRAQSPSSIDEWWTPASPRRQIEELSRHLVQKNPYFALWSGYKSGVSDRSVAEKWDDYLAQELGPHRAEEIDFTRSMVELDRLLTLFQDDNLPLPRLAYERIWFLHYLRGPERMAQTRAVLGTLTAELGACTSA</sequence>
<reference evidence="1" key="1">
    <citation type="submission" date="2009-10" db="EMBL/GenBank/DDBJ databases">
        <title>Diversity of trophic interactions inside an arsenic-rich microbial ecosystem.</title>
        <authorList>
            <person name="Bertin P.N."/>
            <person name="Heinrich-Salmeron A."/>
            <person name="Pelletier E."/>
            <person name="Goulhen-Chollet F."/>
            <person name="Arsene-Ploetze F."/>
            <person name="Gallien S."/>
            <person name="Calteau A."/>
            <person name="Vallenet D."/>
            <person name="Casiot C."/>
            <person name="Chane-Woon-Ming B."/>
            <person name="Giloteaux L."/>
            <person name="Barakat M."/>
            <person name="Bonnefoy V."/>
            <person name="Bruneel O."/>
            <person name="Chandler M."/>
            <person name="Cleiss J."/>
            <person name="Duran R."/>
            <person name="Elbaz-Poulichet F."/>
            <person name="Fonknechten N."/>
            <person name="Lauga B."/>
            <person name="Mornico D."/>
            <person name="Ortet P."/>
            <person name="Schaeffer C."/>
            <person name="Siguier P."/>
            <person name="Alexander Thil Smith A."/>
            <person name="Van Dorsselaer A."/>
            <person name="Weissenbach J."/>
            <person name="Medigue C."/>
            <person name="Le Paslier D."/>
        </authorList>
    </citation>
    <scope>NUCLEOTIDE SEQUENCE</scope>
</reference>
<proteinExistence type="predicted"/>
<dbReference type="AlphaFoldDB" id="E6PXL6"/>
<dbReference type="EMBL" id="CABN01000040">
    <property type="protein sequence ID" value="CBH99675.1"/>
    <property type="molecule type" value="Genomic_DNA"/>
</dbReference>
<evidence type="ECO:0000313" key="1">
    <source>
        <dbReference type="EMBL" id="CBH99675.1"/>
    </source>
</evidence>
<name>E6PXL6_9ZZZZ</name>
<protein>
    <submittedName>
        <fullName evidence="1">Uncharacterized protein</fullName>
    </submittedName>
</protein>
<comment type="caution">
    <text evidence="1">The sequence shown here is derived from an EMBL/GenBank/DDBJ whole genome shotgun (WGS) entry which is preliminary data.</text>
</comment>
<gene>
    <name evidence="1" type="ORF">CARN3_0617</name>
</gene>